<feature type="signal peptide" evidence="1">
    <location>
        <begin position="1"/>
        <end position="19"/>
    </location>
</feature>
<organism evidence="2">
    <name type="scientific">Medicago truncatula</name>
    <name type="common">Barrel medic</name>
    <name type="synonym">Medicago tribuloides</name>
    <dbReference type="NCBI Taxonomy" id="3880"/>
    <lineage>
        <taxon>Eukaryota</taxon>
        <taxon>Viridiplantae</taxon>
        <taxon>Streptophyta</taxon>
        <taxon>Embryophyta</taxon>
        <taxon>Tracheophyta</taxon>
        <taxon>Spermatophyta</taxon>
        <taxon>Magnoliopsida</taxon>
        <taxon>eudicotyledons</taxon>
        <taxon>Gunneridae</taxon>
        <taxon>Pentapetalae</taxon>
        <taxon>rosids</taxon>
        <taxon>fabids</taxon>
        <taxon>Fabales</taxon>
        <taxon>Fabaceae</taxon>
        <taxon>Papilionoideae</taxon>
        <taxon>50 kb inversion clade</taxon>
        <taxon>NPAAA clade</taxon>
        <taxon>Hologalegina</taxon>
        <taxon>IRL clade</taxon>
        <taxon>Trifolieae</taxon>
        <taxon>Medicago</taxon>
    </lineage>
</organism>
<gene>
    <name evidence="2" type="ORF">MtrunA17_Chr7g0228931</name>
</gene>
<sequence>MNLLMLILIFKDIFVEAKCQRFIGSCLTLKNISAAMTVMI</sequence>
<reference evidence="2" key="1">
    <citation type="journal article" date="2018" name="Nat. Plants">
        <title>Whole-genome landscape of Medicago truncatula symbiotic genes.</title>
        <authorList>
            <person name="Pecrix Y."/>
            <person name="Gamas P."/>
            <person name="Carrere S."/>
        </authorList>
    </citation>
    <scope>NUCLEOTIDE SEQUENCE</scope>
    <source>
        <tissue evidence="2">Leaves</tissue>
    </source>
</reference>
<feature type="chain" id="PRO_5017411585" description="Transmembrane protein" evidence="1">
    <location>
        <begin position="20"/>
        <end position="40"/>
    </location>
</feature>
<evidence type="ECO:0000313" key="2">
    <source>
        <dbReference type="EMBL" id="RHN45294.1"/>
    </source>
</evidence>
<keyword evidence="1" id="KW-0732">Signal</keyword>
<protein>
    <recommendedName>
        <fullName evidence="3">Transmembrane protein</fullName>
    </recommendedName>
</protein>
<dbReference type="Proteomes" id="UP000265566">
    <property type="component" value="Chromosome 7"/>
</dbReference>
<evidence type="ECO:0008006" key="3">
    <source>
        <dbReference type="Google" id="ProtNLM"/>
    </source>
</evidence>
<dbReference type="Gramene" id="rna39545">
    <property type="protein sequence ID" value="RHN45294.1"/>
    <property type="gene ID" value="gene39545"/>
</dbReference>
<proteinExistence type="predicted"/>
<dbReference type="EMBL" id="PSQE01000007">
    <property type="protein sequence ID" value="RHN45294.1"/>
    <property type="molecule type" value="Genomic_DNA"/>
</dbReference>
<comment type="caution">
    <text evidence="2">The sequence shown here is derived from an EMBL/GenBank/DDBJ whole genome shotgun (WGS) entry which is preliminary data.</text>
</comment>
<accession>A0A396H0S5</accession>
<evidence type="ECO:0000256" key="1">
    <source>
        <dbReference type="SAM" id="SignalP"/>
    </source>
</evidence>
<dbReference type="AlphaFoldDB" id="A0A396H0S5"/>
<name>A0A396H0S5_MEDTR</name>